<evidence type="ECO:0000256" key="4">
    <source>
        <dbReference type="ARBA" id="ARBA00022475"/>
    </source>
</evidence>
<feature type="transmembrane region" description="Helical" evidence="8">
    <location>
        <begin position="51"/>
        <end position="70"/>
    </location>
</feature>
<feature type="transmembrane region" description="Helical" evidence="8">
    <location>
        <begin position="140"/>
        <end position="159"/>
    </location>
</feature>
<organism evidence="10 11">
    <name type="scientific">Phaeobacter inhibens</name>
    <dbReference type="NCBI Taxonomy" id="221822"/>
    <lineage>
        <taxon>Bacteria</taxon>
        <taxon>Pseudomonadati</taxon>
        <taxon>Pseudomonadota</taxon>
        <taxon>Alphaproteobacteria</taxon>
        <taxon>Rhodobacterales</taxon>
        <taxon>Roseobacteraceae</taxon>
        <taxon>Phaeobacter</taxon>
    </lineage>
</organism>
<evidence type="ECO:0000256" key="2">
    <source>
        <dbReference type="ARBA" id="ARBA00006236"/>
    </source>
</evidence>
<dbReference type="InterPro" id="IPR011701">
    <property type="entry name" value="MFS"/>
</dbReference>
<dbReference type="GO" id="GO:1990961">
    <property type="term" value="P:xenobiotic detoxification by transmembrane export across the plasma membrane"/>
    <property type="evidence" value="ECO:0007669"/>
    <property type="project" value="InterPro"/>
</dbReference>
<dbReference type="Proteomes" id="UP000236447">
    <property type="component" value="Plasmid pP88_e"/>
</dbReference>
<dbReference type="SUPFAM" id="SSF103473">
    <property type="entry name" value="MFS general substrate transporter"/>
    <property type="match status" value="1"/>
</dbReference>
<dbReference type="Gene3D" id="1.20.1720.10">
    <property type="entry name" value="Multidrug resistance protein D"/>
    <property type="match status" value="1"/>
</dbReference>
<reference evidence="10 11" key="1">
    <citation type="journal article" date="2017" name="Front. Microbiol.">
        <title>Phaeobacter piscinae sp. nov., a species of the Roseobacter group and potential aquaculture probiont.</title>
        <authorList>
            <person name="Sonnenschein E.C."/>
            <person name="Phippen C.B.W."/>
            <person name="Nielsen K.F."/>
            <person name="Mateiu R.V."/>
            <person name="Melchiorsen J."/>
            <person name="Gram L."/>
            <person name="Overmann J."/>
            <person name="Freese H.M."/>
        </authorList>
    </citation>
    <scope>NUCLEOTIDE SEQUENCE [LARGE SCALE GENOMIC DNA]</scope>
    <source>
        <strain evidence="10 11">P88</strain>
        <plasmid evidence="11">pp88_e</plasmid>
    </source>
</reference>
<feature type="transmembrane region" description="Helical" evidence="8">
    <location>
        <begin position="374"/>
        <end position="393"/>
    </location>
</feature>
<feature type="transmembrane region" description="Helical" evidence="8">
    <location>
        <begin position="12"/>
        <end position="31"/>
    </location>
</feature>
<evidence type="ECO:0000256" key="8">
    <source>
        <dbReference type="RuleBase" id="RU365088"/>
    </source>
</evidence>
<evidence type="ECO:0000256" key="7">
    <source>
        <dbReference type="ARBA" id="ARBA00023136"/>
    </source>
</evidence>
<dbReference type="Pfam" id="PF07690">
    <property type="entry name" value="MFS_1"/>
    <property type="match status" value="1"/>
</dbReference>
<sequence>MYKNDNRLWSYSLTAALALLIPFNLLASLGMDIYLPVVPAMPANLGTSASVVQMTLSLYMIMLGVGQVLFGPISDRVGRRPVLVIGVGLFITATLGLAATSFAPAFVALRVVQAVGASAMLVAVFATIRDVYAEKPESGAIYSLMNAMLSFVPALGPIAGALIADALGWRWIFWLLALTTIAVAITVIPNWPETRTRQERTVTVGALDILKSRAFWAYTVAFGTAMGTFFVFFSTAPRVLIEMAGMSELGFSIVFATVAAVMIAASRFAPGFVARWENPGCVFRGLALIFSAALLLMLRQFGWPNSVALFIVPMWIGALGIVMIGAVTANGALSDFGDAAGTAVALHFCGQSVIVGLVGTAFIVLLGGSTAFPLVGYMAFMSVVAAVWVWTTLPRASLSG</sequence>
<dbReference type="PROSITE" id="PS50850">
    <property type="entry name" value="MFS"/>
    <property type="match status" value="1"/>
</dbReference>
<feature type="transmembrane region" description="Helical" evidence="8">
    <location>
        <begin position="82"/>
        <end position="102"/>
    </location>
</feature>
<evidence type="ECO:0000256" key="1">
    <source>
        <dbReference type="ARBA" id="ARBA00004651"/>
    </source>
</evidence>
<keyword evidence="8" id="KW-0997">Cell inner membrane</keyword>
<keyword evidence="7 8" id="KW-0472">Membrane</keyword>
<feature type="domain" description="Major facilitator superfamily (MFS) profile" evidence="9">
    <location>
        <begin position="16"/>
        <end position="397"/>
    </location>
</feature>
<evidence type="ECO:0000256" key="6">
    <source>
        <dbReference type="ARBA" id="ARBA00022989"/>
    </source>
</evidence>
<feature type="transmembrane region" description="Helical" evidence="8">
    <location>
        <begin position="345"/>
        <end position="368"/>
    </location>
</feature>
<evidence type="ECO:0000313" key="11">
    <source>
        <dbReference type="Proteomes" id="UP000236447"/>
    </source>
</evidence>
<evidence type="ECO:0000256" key="5">
    <source>
        <dbReference type="ARBA" id="ARBA00022692"/>
    </source>
</evidence>
<dbReference type="AlphaFoldDB" id="A0A2I7KGW6"/>
<gene>
    <name evidence="10" type="ORF">PhaeoP88_04523</name>
</gene>
<dbReference type="GO" id="GO:0042910">
    <property type="term" value="F:xenobiotic transmembrane transporter activity"/>
    <property type="evidence" value="ECO:0007669"/>
    <property type="project" value="InterPro"/>
</dbReference>
<name>A0A2I7KGW6_9RHOB</name>
<dbReference type="RefSeq" id="WP_096740438.1">
    <property type="nucleotide sequence ID" value="NZ_CP010730.1"/>
</dbReference>
<reference evidence="10 11" key="2">
    <citation type="journal article" date="2017" name="Genome Biol. Evol.">
        <title>Trajectories and Drivers of Genome Evolution in Surface-Associated Marine Phaeobacter.</title>
        <authorList>
            <person name="Freese H.M."/>
            <person name="Sikorski J."/>
            <person name="Bunk B."/>
            <person name="Scheuner C."/>
            <person name="Meier-Kolthoff J.P."/>
            <person name="Sproer C."/>
            <person name="Gram L."/>
            <person name="Overmann J."/>
        </authorList>
    </citation>
    <scope>NUCLEOTIDE SEQUENCE [LARGE SCALE GENOMIC DNA]</scope>
    <source>
        <strain evidence="10 11">P88</strain>
        <plasmid evidence="11">pp88_e</plasmid>
    </source>
</reference>
<dbReference type="InterPro" id="IPR036259">
    <property type="entry name" value="MFS_trans_sf"/>
</dbReference>
<dbReference type="NCBIfam" id="TIGR00710">
    <property type="entry name" value="efflux_Bcr_CflA"/>
    <property type="match status" value="1"/>
</dbReference>
<proteinExistence type="inferred from homology"/>
<keyword evidence="4" id="KW-1003">Cell membrane</keyword>
<dbReference type="CDD" id="cd17320">
    <property type="entry name" value="MFS_MdfA_MDR_like"/>
    <property type="match status" value="1"/>
</dbReference>
<keyword evidence="5 8" id="KW-0812">Transmembrane</keyword>
<feature type="transmembrane region" description="Helical" evidence="8">
    <location>
        <begin position="307"/>
        <end position="333"/>
    </location>
</feature>
<comment type="similarity">
    <text evidence="2 8">Belongs to the major facilitator superfamily. Bcr/CmlA family.</text>
</comment>
<feature type="transmembrane region" description="Helical" evidence="8">
    <location>
        <begin position="171"/>
        <end position="191"/>
    </location>
</feature>
<keyword evidence="6 8" id="KW-1133">Transmembrane helix</keyword>
<keyword evidence="3 8" id="KW-0813">Transport</keyword>
<feature type="transmembrane region" description="Helical" evidence="8">
    <location>
        <begin position="108"/>
        <end position="128"/>
    </location>
</feature>
<comment type="subcellular location">
    <subcellularLocation>
        <location evidence="8">Cell inner membrane</location>
        <topology evidence="8">Multi-pass membrane protein</topology>
    </subcellularLocation>
    <subcellularLocation>
        <location evidence="1">Cell membrane</location>
        <topology evidence="1">Multi-pass membrane protein</topology>
    </subcellularLocation>
</comment>
<dbReference type="NCBIfam" id="NF033134">
    <property type="entry name" value="cmlA_floR"/>
    <property type="match status" value="1"/>
</dbReference>
<geneLocation type="plasmid" evidence="11">
    <name>pp88_e</name>
</geneLocation>
<feature type="transmembrane region" description="Helical" evidence="8">
    <location>
        <begin position="281"/>
        <end position="301"/>
    </location>
</feature>
<dbReference type="InterPro" id="IPR020846">
    <property type="entry name" value="MFS_dom"/>
</dbReference>
<evidence type="ECO:0000259" key="9">
    <source>
        <dbReference type="PROSITE" id="PS50850"/>
    </source>
</evidence>
<dbReference type="InterPro" id="IPR004812">
    <property type="entry name" value="Efflux_drug-R_Bcr/CmlA"/>
</dbReference>
<dbReference type="PANTHER" id="PTHR23502">
    <property type="entry name" value="MAJOR FACILITATOR SUPERFAMILY"/>
    <property type="match status" value="1"/>
</dbReference>
<dbReference type="GO" id="GO:0005886">
    <property type="term" value="C:plasma membrane"/>
    <property type="evidence" value="ECO:0007669"/>
    <property type="project" value="UniProtKB-SubCell"/>
</dbReference>
<evidence type="ECO:0000256" key="3">
    <source>
        <dbReference type="ARBA" id="ARBA00022448"/>
    </source>
</evidence>
<dbReference type="PANTHER" id="PTHR23502:SF132">
    <property type="entry name" value="POLYAMINE TRANSPORTER 2-RELATED"/>
    <property type="match status" value="1"/>
</dbReference>
<accession>A0A2I7KGW6</accession>
<feature type="transmembrane region" description="Helical" evidence="8">
    <location>
        <begin position="249"/>
        <end position="269"/>
    </location>
</feature>
<keyword evidence="10" id="KW-0614">Plasmid</keyword>
<dbReference type="EMBL" id="CP010730">
    <property type="protein sequence ID" value="AUR01835.1"/>
    <property type="molecule type" value="Genomic_DNA"/>
</dbReference>
<feature type="transmembrane region" description="Helical" evidence="8">
    <location>
        <begin position="215"/>
        <end position="237"/>
    </location>
</feature>
<protein>
    <recommendedName>
        <fullName evidence="8">Bcr/CflA family efflux transporter</fullName>
    </recommendedName>
</protein>
<evidence type="ECO:0000313" key="10">
    <source>
        <dbReference type="EMBL" id="AUR01835.1"/>
    </source>
</evidence>